<dbReference type="SUPFAM" id="SSF50104">
    <property type="entry name" value="Translation proteins SH3-like domain"/>
    <property type="match status" value="1"/>
</dbReference>
<evidence type="ECO:0000256" key="2">
    <source>
        <dbReference type="ARBA" id="ARBA00022814"/>
    </source>
</evidence>
<dbReference type="PRINTS" id="PR00338">
    <property type="entry name" value="NUSGTNSCPFCT"/>
</dbReference>
<comment type="function">
    <text evidence="5 7">Participates in transcription elongation, termination and antitermination.</text>
</comment>
<dbReference type="GO" id="GO:0006354">
    <property type="term" value="P:DNA-templated transcription elongation"/>
    <property type="evidence" value="ECO:0007669"/>
    <property type="project" value="UniProtKB-UniRule"/>
</dbReference>
<evidence type="ECO:0000256" key="5">
    <source>
        <dbReference type="HAMAP-Rule" id="MF_00948"/>
    </source>
</evidence>
<evidence type="ECO:0000256" key="4">
    <source>
        <dbReference type="ARBA" id="ARBA00023163"/>
    </source>
</evidence>
<dbReference type="InterPro" id="IPR047050">
    <property type="entry name" value="NGN"/>
</dbReference>
<dbReference type="EMBL" id="LBXN01000112">
    <property type="protein sequence ID" value="KKR29922.1"/>
    <property type="molecule type" value="Genomic_DNA"/>
</dbReference>
<feature type="domain" description="KOW" evidence="9">
    <location>
        <begin position="122"/>
        <end position="149"/>
    </location>
</feature>
<dbReference type="Pfam" id="PF00467">
    <property type="entry name" value="KOW"/>
    <property type="match status" value="1"/>
</dbReference>
<comment type="caution">
    <text evidence="10">The sequence shown here is derived from an EMBL/GenBank/DDBJ whole genome shotgun (WGS) entry which is preliminary data.</text>
</comment>
<comment type="similarity">
    <text evidence="5 7">Belongs to the NusG family.</text>
</comment>
<name>A0A0G0SWB8_9BACT</name>
<dbReference type="GO" id="GO:0032784">
    <property type="term" value="P:regulation of DNA-templated transcription elongation"/>
    <property type="evidence" value="ECO:0007669"/>
    <property type="project" value="InterPro"/>
</dbReference>
<evidence type="ECO:0000313" key="11">
    <source>
        <dbReference type="Proteomes" id="UP000034539"/>
    </source>
</evidence>
<dbReference type="Gene3D" id="2.30.30.30">
    <property type="match status" value="1"/>
</dbReference>
<evidence type="ECO:0000256" key="3">
    <source>
        <dbReference type="ARBA" id="ARBA00023015"/>
    </source>
</evidence>
<dbReference type="GO" id="GO:0005829">
    <property type="term" value="C:cytosol"/>
    <property type="evidence" value="ECO:0007669"/>
    <property type="project" value="TreeGrafter"/>
</dbReference>
<dbReference type="PANTHER" id="PTHR30265">
    <property type="entry name" value="RHO-INTERACTING TRANSCRIPTION TERMINATION FACTOR NUSG"/>
    <property type="match status" value="1"/>
</dbReference>
<evidence type="ECO:0000259" key="8">
    <source>
        <dbReference type="SMART" id="SM00738"/>
    </source>
</evidence>
<dbReference type="PATRIC" id="fig|1618450.3.peg.1636"/>
<dbReference type="GO" id="GO:0031564">
    <property type="term" value="P:transcription antitermination"/>
    <property type="evidence" value="ECO:0007669"/>
    <property type="project" value="UniProtKB-UniRule"/>
</dbReference>
<accession>A0A0G0SWB8</accession>
<evidence type="ECO:0000256" key="1">
    <source>
        <dbReference type="ARBA" id="ARBA00022472"/>
    </source>
</evidence>
<dbReference type="InterPro" id="IPR036735">
    <property type="entry name" value="NGN_dom_sf"/>
</dbReference>
<evidence type="ECO:0000256" key="7">
    <source>
        <dbReference type="RuleBase" id="RU000538"/>
    </source>
</evidence>
<dbReference type="HAMAP" id="MF_00948">
    <property type="entry name" value="NusG"/>
    <property type="match status" value="1"/>
</dbReference>
<dbReference type="CDD" id="cd09891">
    <property type="entry name" value="NGN_Bact_1"/>
    <property type="match status" value="1"/>
</dbReference>
<sequence length="177" mass="20310">MAKKWYVVHTYSGFENKVKAAIEELVKKQHFEEKIFRVLVPSENVTNLRKGVKVVTSRKFFPGYVLIEMELDEDTWHIIKNVPKVTGFLGGSKTPASLREEEVDKILNQEVAGVSRSKLKDRFTKGEAVRIIDGPFENFTGVVEEVNMEKERVKVMVSIFGRSTPVEFEFLQVDKIT</sequence>
<reference evidence="10 11" key="1">
    <citation type="journal article" date="2015" name="Nature">
        <title>rRNA introns, odd ribosomes, and small enigmatic genomes across a large radiation of phyla.</title>
        <authorList>
            <person name="Brown C.T."/>
            <person name="Hug L.A."/>
            <person name="Thomas B.C."/>
            <person name="Sharon I."/>
            <person name="Castelle C.J."/>
            <person name="Singh A."/>
            <person name="Wilkins M.J."/>
            <person name="Williams K.H."/>
            <person name="Banfield J.F."/>
        </authorList>
    </citation>
    <scope>NUCLEOTIDE SEQUENCE [LARGE SCALE GENOMIC DNA]</scope>
</reference>
<protein>
    <recommendedName>
        <fullName evidence="5 6">Transcription termination/antitermination protein NusG</fullName>
    </recommendedName>
</protein>
<dbReference type="InterPro" id="IPR014722">
    <property type="entry name" value="Rib_uL2_dom2"/>
</dbReference>
<dbReference type="SMART" id="SM00738">
    <property type="entry name" value="NGN"/>
    <property type="match status" value="1"/>
</dbReference>
<dbReference type="Gene3D" id="3.30.70.940">
    <property type="entry name" value="NusG, N-terminal domain"/>
    <property type="match status" value="1"/>
</dbReference>
<keyword evidence="1 5" id="KW-0806">Transcription termination</keyword>
<dbReference type="InterPro" id="IPR006645">
    <property type="entry name" value="NGN-like_dom"/>
</dbReference>
<dbReference type="AlphaFoldDB" id="A0A0G0SWB8"/>
<dbReference type="InterPro" id="IPR008991">
    <property type="entry name" value="Translation_prot_SH3-like_sf"/>
</dbReference>
<organism evidence="10 11">
    <name type="scientific">Candidatus Gottesmanbacteria bacterium GW2011_GWC2_39_8</name>
    <dbReference type="NCBI Taxonomy" id="1618450"/>
    <lineage>
        <taxon>Bacteria</taxon>
        <taxon>Candidatus Gottesmaniibacteriota</taxon>
    </lineage>
</organism>
<feature type="domain" description="NusG-like N-terminal" evidence="8">
    <location>
        <begin position="2"/>
        <end position="110"/>
    </location>
</feature>
<dbReference type="Proteomes" id="UP000034539">
    <property type="component" value="Unassembled WGS sequence"/>
</dbReference>
<dbReference type="InterPro" id="IPR005824">
    <property type="entry name" value="KOW"/>
</dbReference>
<dbReference type="GO" id="GO:0006353">
    <property type="term" value="P:DNA-templated transcription termination"/>
    <property type="evidence" value="ECO:0007669"/>
    <property type="project" value="UniProtKB-UniRule"/>
</dbReference>
<dbReference type="Pfam" id="PF02357">
    <property type="entry name" value="NusG"/>
    <property type="match status" value="1"/>
</dbReference>
<dbReference type="FunFam" id="2.30.30.30:FF:000002">
    <property type="entry name" value="Transcription termination/antitermination factor NusG"/>
    <property type="match status" value="1"/>
</dbReference>
<dbReference type="NCBIfam" id="TIGR00922">
    <property type="entry name" value="nusG"/>
    <property type="match status" value="1"/>
</dbReference>
<gene>
    <name evidence="5" type="primary">nusG</name>
    <name evidence="10" type="ORF">UT63_C0112G0002</name>
</gene>
<evidence type="ECO:0000313" key="10">
    <source>
        <dbReference type="EMBL" id="KKR29922.1"/>
    </source>
</evidence>
<dbReference type="SUPFAM" id="SSF82679">
    <property type="entry name" value="N-utilization substance G protein NusG, N-terminal domain"/>
    <property type="match status" value="1"/>
</dbReference>
<evidence type="ECO:0000259" key="9">
    <source>
        <dbReference type="SMART" id="SM00739"/>
    </source>
</evidence>
<dbReference type="CDD" id="cd06091">
    <property type="entry name" value="KOW_NusG"/>
    <property type="match status" value="1"/>
</dbReference>
<evidence type="ECO:0000256" key="6">
    <source>
        <dbReference type="NCBIfam" id="TIGR00922"/>
    </source>
</evidence>
<keyword evidence="3 5" id="KW-0805">Transcription regulation</keyword>
<dbReference type="InterPro" id="IPR001062">
    <property type="entry name" value="Transcrpt_antiterm_NusG"/>
</dbReference>
<dbReference type="PANTHER" id="PTHR30265:SF2">
    <property type="entry name" value="TRANSCRIPTION TERMINATION_ANTITERMINATION PROTEIN NUSG"/>
    <property type="match status" value="1"/>
</dbReference>
<proteinExistence type="inferred from homology"/>
<keyword evidence="2 5" id="KW-0889">Transcription antitermination</keyword>
<dbReference type="InterPro" id="IPR043425">
    <property type="entry name" value="NusG-like"/>
</dbReference>
<dbReference type="SMART" id="SM00739">
    <property type="entry name" value="KOW"/>
    <property type="match status" value="1"/>
</dbReference>
<keyword evidence="4 5" id="KW-0804">Transcription</keyword>